<feature type="compositionally biased region" description="Basic and acidic residues" evidence="1">
    <location>
        <begin position="164"/>
        <end position="183"/>
    </location>
</feature>
<dbReference type="EMBL" id="NBCO01000004">
    <property type="protein sequence ID" value="ORC91945.1"/>
    <property type="molecule type" value="Genomic_DNA"/>
</dbReference>
<feature type="region of interest" description="Disordered" evidence="1">
    <location>
        <begin position="47"/>
        <end position="87"/>
    </location>
</feature>
<proteinExistence type="predicted"/>
<evidence type="ECO:0000313" key="2">
    <source>
        <dbReference type="EMBL" id="ORC91945.1"/>
    </source>
</evidence>
<feature type="compositionally biased region" description="Low complexity" evidence="1">
    <location>
        <begin position="64"/>
        <end position="77"/>
    </location>
</feature>
<feature type="region of interest" description="Disordered" evidence="1">
    <location>
        <begin position="378"/>
        <end position="406"/>
    </location>
</feature>
<dbReference type="RefSeq" id="XP_028886011.1">
    <property type="nucleotide sequence ID" value="XM_029022353.1"/>
</dbReference>
<evidence type="ECO:0000313" key="3">
    <source>
        <dbReference type="Proteomes" id="UP000192257"/>
    </source>
</evidence>
<feature type="region of interest" description="Disordered" evidence="1">
    <location>
        <begin position="146"/>
        <end position="211"/>
    </location>
</feature>
<keyword evidence="2" id="KW-0808">Transferase</keyword>
<dbReference type="GeneID" id="39982133"/>
<protein>
    <submittedName>
        <fullName evidence="2">Putative UDP-Gal or UDP-GlcNAc-dependent glycosyltransferase</fullName>
    </submittedName>
</protein>
<feature type="region of interest" description="Disordered" evidence="1">
    <location>
        <begin position="487"/>
        <end position="506"/>
    </location>
</feature>
<feature type="region of interest" description="Disordered" evidence="1">
    <location>
        <begin position="306"/>
        <end position="333"/>
    </location>
</feature>
<feature type="compositionally biased region" description="Polar residues" evidence="1">
    <location>
        <begin position="150"/>
        <end position="163"/>
    </location>
</feature>
<feature type="compositionally biased region" description="Basic and acidic residues" evidence="1">
    <location>
        <begin position="306"/>
        <end position="327"/>
    </location>
</feature>
<dbReference type="Proteomes" id="UP000192257">
    <property type="component" value="Unassembled WGS sequence"/>
</dbReference>
<evidence type="ECO:0000256" key="1">
    <source>
        <dbReference type="SAM" id="MobiDB-lite"/>
    </source>
</evidence>
<gene>
    <name evidence="2" type="ORF">TM35_000041590</name>
</gene>
<organism evidence="2 3">
    <name type="scientific">Trypanosoma theileri</name>
    <dbReference type="NCBI Taxonomy" id="67003"/>
    <lineage>
        <taxon>Eukaryota</taxon>
        <taxon>Discoba</taxon>
        <taxon>Euglenozoa</taxon>
        <taxon>Kinetoplastea</taxon>
        <taxon>Metakinetoplastina</taxon>
        <taxon>Trypanosomatida</taxon>
        <taxon>Trypanosomatidae</taxon>
        <taxon>Trypanosoma</taxon>
    </lineage>
</organism>
<feature type="compositionally biased region" description="Basic and acidic residues" evidence="1">
    <location>
        <begin position="384"/>
        <end position="395"/>
    </location>
</feature>
<dbReference type="OrthoDB" id="247517at2759"/>
<feature type="compositionally biased region" description="Polar residues" evidence="1">
    <location>
        <begin position="78"/>
        <end position="87"/>
    </location>
</feature>
<name>A0A1X0P4Z9_9TRYP</name>
<reference evidence="2 3" key="1">
    <citation type="submission" date="2017-03" db="EMBL/GenBank/DDBJ databases">
        <title>An alternative strategy for trypanosome survival in the mammalian bloodstream revealed through genome and transcriptome analysis of the ubiquitous bovine parasite Trypanosoma (Megatrypanum) theileri.</title>
        <authorList>
            <person name="Kelly S."/>
            <person name="Ivens A."/>
            <person name="Mott A."/>
            <person name="O'Neill E."/>
            <person name="Emms D."/>
            <person name="Macleod O."/>
            <person name="Voorheis P."/>
            <person name="Matthews J."/>
            <person name="Matthews K."/>
            <person name="Carrington M."/>
        </authorList>
    </citation>
    <scope>NUCLEOTIDE SEQUENCE [LARGE SCALE GENOMIC DNA]</scope>
    <source>
        <strain evidence="2">Edinburgh</strain>
    </source>
</reference>
<sequence length="506" mass="55567">MRQNPYLAHYFSASPDTSAEDAVAEFGGHNGPTFVHSRHMQQRVFRPSSRGGALTAACTPPSTPSGGRPPLSPGGSRHSTPVETNGKQHSHVAMFVNGIQDGLRNVSPRQGKVESVTNWDSMIRHSHEVIAQAKELLNIENASEVDDVGRSSTQAVHTASQTSLKKEEEQQEQREQKIPDKVINDNLAHSKTMTKAEETSKEPSSVVLQEEKEVKVDKGGVLLNSKTVGMQSNLPVSNNYDENATKIPLVSATPEAKCLVVTLNQNSAECVAKRLTRRPSYAFAFQKNRNSIVSDLNDHPKIPYLVAEEKPVSKPHSKEKNPRSSSKEKKKKKEGVISVASLYGILERLADVVHPRYVDPVGSNSKNISLDISHERRRSFNNSVEDRRALDETRKRDHARHSVPTPQVLMGSAPRINVNETVVGNDIDVSNGMVPTSQLAMCGVNPHRVFPQRAPSARRSSFNRTSKTPGYALPTESWLCKGSELSDVHEDTSSIPNGLIPKGPLH</sequence>
<dbReference type="GO" id="GO:0016740">
    <property type="term" value="F:transferase activity"/>
    <property type="evidence" value="ECO:0007669"/>
    <property type="project" value="UniProtKB-KW"/>
</dbReference>
<comment type="caution">
    <text evidence="2">The sequence shown here is derived from an EMBL/GenBank/DDBJ whole genome shotgun (WGS) entry which is preliminary data.</text>
</comment>
<keyword evidence="3" id="KW-1185">Reference proteome</keyword>
<dbReference type="AlphaFoldDB" id="A0A1X0P4Z9"/>
<accession>A0A1X0P4Z9</accession>
<dbReference type="VEuPathDB" id="TriTrypDB:TM35_000041590"/>